<accession>A0ACC2VME0</accession>
<dbReference type="EMBL" id="JASBWS010000081">
    <property type="protein sequence ID" value="KAJ9099707.1"/>
    <property type="molecule type" value="Genomic_DNA"/>
</dbReference>
<reference evidence="1" key="1">
    <citation type="submission" date="2023-04" db="EMBL/GenBank/DDBJ databases">
        <title>Draft Genome sequencing of Naganishia species isolated from polar environments using Oxford Nanopore Technology.</title>
        <authorList>
            <person name="Leo P."/>
            <person name="Venkateswaran K."/>
        </authorList>
    </citation>
    <scope>NUCLEOTIDE SEQUENCE</scope>
    <source>
        <strain evidence="1">MNA-CCFEE 5262</strain>
    </source>
</reference>
<dbReference type="Proteomes" id="UP001230649">
    <property type="component" value="Unassembled WGS sequence"/>
</dbReference>
<evidence type="ECO:0000313" key="1">
    <source>
        <dbReference type="EMBL" id="KAJ9099707.1"/>
    </source>
</evidence>
<keyword evidence="2" id="KW-1185">Reference proteome</keyword>
<evidence type="ECO:0000313" key="2">
    <source>
        <dbReference type="Proteomes" id="UP001230649"/>
    </source>
</evidence>
<comment type="caution">
    <text evidence="1">The sequence shown here is derived from an EMBL/GenBank/DDBJ whole genome shotgun (WGS) entry which is preliminary data.</text>
</comment>
<gene>
    <name evidence="1" type="ORF">QFC20_005641</name>
</gene>
<protein>
    <submittedName>
        <fullName evidence="1">Uncharacterized protein</fullName>
    </submittedName>
</protein>
<name>A0ACC2VME0_9TREE</name>
<organism evidence="1 2">
    <name type="scientific">Naganishia adeliensis</name>
    <dbReference type="NCBI Taxonomy" id="92952"/>
    <lineage>
        <taxon>Eukaryota</taxon>
        <taxon>Fungi</taxon>
        <taxon>Dikarya</taxon>
        <taxon>Basidiomycota</taxon>
        <taxon>Agaricomycotina</taxon>
        <taxon>Tremellomycetes</taxon>
        <taxon>Filobasidiales</taxon>
        <taxon>Filobasidiaceae</taxon>
        <taxon>Naganishia</taxon>
    </lineage>
</organism>
<sequence length="115" mass="12286">MAPTTARKSKSSKESASINSKLALVVKSGRIALGYKQALKNLRNGKAKLILISQNCPPLRKSEIEYYAMLSKTAVHHYQGGNVELGTAAGKLFRVGLLTVLDAGDSDLLEVTEAA</sequence>
<proteinExistence type="predicted"/>